<evidence type="ECO:0000313" key="2">
    <source>
        <dbReference type="Proteomes" id="UP000828048"/>
    </source>
</evidence>
<protein>
    <submittedName>
        <fullName evidence="1">Uncharacterized protein</fullName>
    </submittedName>
</protein>
<sequence>MPSAVACCPFLYHIPLLSPILPISLPLSPFRSFSSLNIFVTSGFLLVPDLVFLGVPSFRGWYFISWCYCCLKTSSRGRKQPLVFNNKELITLFVDNILEEANTAWLLKTFVNYGIVKETYLPAKKNNRGSRFGFVRYNCPISAKVAITKASGMQVGDNKLFVKTASFNSKFKRDNGNHLRSPNGIAESSYKGIPSWKKTESNHLAFENSYAHTTIDKGRSYAQAPFKGSTAKDFVSHNAMMEEFFNLHGECKEHVKGKHGTPFAKATNSNVLVNSKEGTMMDNNWEGSSDSLVPKSVVHLGLDLVPFNRPAQLDVGFDLSESQSNNGESNGICSQINLRPS</sequence>
<accession>A0ACB7XZ29</accession>
<organism evidence="1 2">
    <name type="scientific">Vaccinium darrowii</name>
    <dbReference type="NCBI Taxonomy" id="229202"/>
    <lineage>
        <taxon>Eukaryota</taxon>
        <taxon>Viridiplantae</taxon>
        <taxon>Streptophyta</taxon>
        <taxon>Embryophyta</taxon>
        <taxon>Tracheophyta</taxon>
        <taxon>Spermatophyta</taxon>
        <taxon>Magnoliopsida</taxon>
        <taxon>eudicotyledons</taxon>
        <taxon>Gunneridae</taxon>
        <taxon>Pentapetalae</taxon>
        <taxon>asterids</taxon>
        <taxon>Ericales</taxon>
        <taxon>Ericaceae</taxon>
        <taxon>Vaccinioideae</taxon>
        <taxon>Vaccinieae</taxon>
        <taxon>Vaccinium</taxon>
    </lineage>
</organism>
<dbReference type="EMBL" id="CM037155">
    <property type="protein sequence ID" value="KAH7845925.1"/>
    <property type="molecule type" value="Genomic_DNA"/>
</dbReference>
<dbReference type="Proteomes" id="UP000828048">
    <property type="component" value="Chromosome 5"/>
</dbReference>
<comment type="caution">
    <text evidence="1">The sequence shown here is derived from an EMBL/GenBank/DDBJ whole genome shotgun (WGS) entry which is preliminary data.</text>
</comment>
<proteinExistence type="predicted"/>
<evidence type="ECO:0000313" key="1">
    <source>
        <dbReference type="EMBL" id="KAH7845925.1"/>
    </source>
</evidence>
<keyword evidence="2" id="KW-1185">Reference proteome</keyword>
<name>A0ACB7XZ29_9ERIC</name>
<reference evidence="1 2" key="1">
    <citation type="journal article" date="2021" name="Hortic Res">
        <title>High-quality reference genome and annotation aids understanding of berry development for evergreen blueberry (Vaccinium darrowii).</title>
        <authorList>
            <person name="Yu J."/>
            <person name="Hulse-Kemp A.M."/>
            <person name="Babiker E."/>
            <person name="Staton M."/>
        </authorList>
    </citation>
    <scope>NUCLEOTIDE SEQUENCE [LARGE SCALE GENOMIC DNA]</scope>
    <source>
        <strain evidence="2">cv. NJ 8807/NJ 8810</strain>
        <tissue evidence="1">Young leaf</tissue>
    </source>
</reference>
<gene>
    <name evidence="1" type="ORF">Vadar_007556</name>
</gene>